<feature type="site" description="Important for catalytic activity" evidence="7">
    <location>
        <position position="214"/>
    </location>
</feature>
<accession>A0A918K766</accession>
<comment type="function">
    <text evidence="7">Functions as a peptidoglycan terminase that cleaves nascent peptidoglycan strands endolytically to terminate their elongation.</text>
</comment>
<dbReference type="PANTHER" id="PTHR30518:SF2">
    <property type="entry name" value="ENDOLYTIC MUREIN TRANSGLYCOSYLASE"/>
    <property type="match status" value="1"/>
</dbReference>
<dbReference type="AlphaFoldDB" id="A0A918K766"/>
<sequence length="350" mass="39646">MIKRLFLFAVLIGAGLSVGLGFYAYDQLNKPLTLDEPTVYQVERGASLRRVLTDFEQVGWLDEARIPEYWLRYHETTRIQRGEYQVRPGETAVQVVERMVDGDKILRTVQFIEGWTFAQFRQAIEANEFLTQTLTGLSDEAVLTKLELDIDHPEGWFFPDTYHFERGRTDADLLLQAHRKMRDELDRAWKDRADGLVIETPYEALILASIVEKETGAAFERPQIAGVFSRRLEQGMRLQTDPTVIYGLGDAYDGNLTRADLRGDTPYNTYTRAGLPPTPIANPGRGALEAAVDPAPGSALFFVAKGDGTHVFSDTYEEHDAAVRQFQRFGRREDYRSAPDESSTDEEAQP</sequence>
<keyword evidence="10" id="KW-1185">Reference proteome</keyword>
<dbReference type="Gene3D" id="3.30.160.60">
    <property type="entry name" value="Classic Zinc Finger"/>
    <property type="match status" value="1"/>
</dbReference>
<evidence type="ECO:0000256" key="8">
    <source>
        <dbReference type="SAM" id="MobiDB-lite"/>
    </source>
</evidence>
<name>A0A918K766_9GAMM</name>
<dbReference type="NCBIfam" id="TIGR00247">
    <property type="entry name" value="endolytic transglycosylase MltG"/>
    <property type="match status" value="1"/>
</dbReference>
<comment type="catalytic activity">
    <reaction evidence="7">
        <text>a peptidoglycan chain = a peptidoglycan chain with N-acetyl-1,6-anhydromuramyl-[peptide] at the reducing end + a peptidoglycan chain with N-acetylglucosamine at the non-reducing end.</text>
        <dbReference type="EC" id="4.2.2.29"/>
    </reaction>
</comment>
<proteinExistence type="inferred from homology"/>
<evidence type="ECO:0000256" key="7">
    <source>
        <dbReference type="HAMAP-Rule" id="MF_02065"/>
    </source>
</evidence>
<keyword evidence="1 7" id="KW-1003">Cell membrane</keyword>
<keyword evidence="4 7" id="KW-0472">Membrane</keyword>
<dbReference type="EMBL" id="BMXR01000004">
    <property type="protein sequence ID" value="GGX51899.1"/>
    <property type="molecule type" value="Genomic_DNA"/>
</dbReference>
<dbReference type="EC" id="4.2.2.29" evidence="7"/>
<reference evidence="9" key="2">
    <citation type="submission" date="2020-09" db="EMBL/GenBank/DDBJ databases">
        <authorList>
            <person name="Sun Q."/>
            <person name="Kim S."/>
        </authorList>
    </citation>
    <scope>NUCLEOTIDE SEQUENCE</scope>
    <source>
        <strain evidence="9">KCTC 22169</strain>
    </source>
</reference>
<dbReference type="CDD" id="cd08010">
    <property type="entry name" value="MltG_like"/>
    <property type="match status" value="1"/>
</dbReference>
<feature type="region of interest" description="Disordered" evidence="8">
    <location>
        <begin position="327"/>
        <end position="350"/>
    </location>
</feature>
<comment type="similarity">
    <text evidence="7">Belongs to the transglycosylase MltG family.</text>
</comment>
<dbReference type="HAMAP" id="MF_02065">
    <property type="entry name" value="MltG"/>
    <property type="match status" value="1"/>
</dbReference>
<dbReference type="RefSeq" id="WP_229805305.1">
    <property type="nucleotide sequence ID" value="NZ_BMXR01000004.1"/>
</dbReference>
<evidence type="ECO:0000256" key="3">
    <source>
        <dbReference type="ARBA" id="ARBA00022989"/>
    </source>
</evidence>
<keyword evidence="2 7" id="KW-0812">Transmembrane</keyword>
<gene>
    <name evidence="7" type="primary">mltG</name>
    <name evidence="9" type="ORF">GCM10007392_19010</name>
</gene>
<keyword evidence="6 7" id="KW-0961">Cell wall biogenesis/degradation</keyword>
<keyword evidence="3 7" id="KW-1133">Transmembrane helix</keyword>
<evidence type="ECO:0000256" key="4">
    <source>
        <dbReference type="ARBA" id="ARBA00023136"/>
    </source>
</evidence>
<evidence type="ECO:0000256" key="6">
    <source>
        <dbReference type="ARBA" id="ARBA00023316"/>
    </source>
</evidence>
<reference evidence="9" key="1">
    <citation type="journal article" date="2014" name="Int. J. Syst. Evol. Microbiol.">
        <title>Complete genome sequence of Corynebacterium casei LMG S-19264T (=DSM 44701T), isolated from a smear-ripened cheese.</title>
        <authorList>
            <consortium name="US DOE Joint Genome Institute (JGI-PGF)"/>
            <person name="Walter F."/>
            <person name="Albersmeier A."/>
            <person name="Kalinowski J."/>
            <person name="Ruckert C."/>
        </authorList>
    </citation>
    <scope>NUCLEOTIDE SEQUENCE</scope>
    <source>
        <strain evidence="9">KCTC 22169</strain>
    </source>
</reference>
<keyword evidence="7" id="KW-0997">Cell inner membrane</keyword>
<dbReference type="Pfam" id="PF02618">
    <property type="entry name" value="YceG"/>
    <property type="match status" value="1"/>
</dbReference>
<comment type="caution">
    <text evidence="9">The sequence shown here is derived from an EMBL/GenBank/DDBJ whole genome shotgun (WGS) entry which is preliminary data.</text>
</comment>
<dbReference type="InterPro" id="IPR003770">
    <property type="entry name" value="MLTG-like"/>
</dbReference>
<dbReference type="PANTHER" id="PTHR30518">
    <property type="entry name" value="ENDOLYTIC MUREIN TRANSGLYCOSYLASE"/>
    <property type="match status" value="1"/>
</dbReference>
<keyword evidence="5 7" id="KW-0456">Lyase</keyword>
<dbReference type="GO" id="GO:0005886">
    <property type="term" value="C:plasma membrane"/>
    <property type="evidence" value="ECO:0007669"/>
    <property type="project" value="UniProtKB-UniRule"/>
</dbReference>
<evidence type="ECO:0000256" key="5">
    <source>
        <dbReference type="ARBA" id="ARBA00023239"/>
    </source>
</evidence>
<dbReference type="Gene3D" id="3.30.1490.480">
    <property type="entry name" value="Endolytic murein transglycosylase"/>
    <property type="match status" value="1"/>
</dbReference>
<dbReference type="Proteomes" id="UP000626148">
    <property type="component" value="Unassembled WGS sequence"/>
</dbReference>
<evidence type="ECO:0000313" key="9">
    <source>
        <dbReference type="EMBL" id="GGX51899.1"/>
    </source>
</evidence>
<evidence type="ECO:0000256" key="2">
    <source>
        <dbReference type="ARBA" id="ARBA00022692"/>
    </source>
</evidence>
<dbReference type="GO" id="GO:0009252">
    <property type="term" value="P:peptidoglycan biosynthetic process"/>
    <property type="evidence" value="ECO:0007669"/>
    <property type="project" value="UniProtKB-UniRule"/>
</dbReference>
<dbReference type="GO" id="GO:0071555">
    <property type="term" value="P:cell wall organization"/>
    <property type="evidence" value="ECO:0007669"/>
    <property type="project" value="UniProtKB-KW"/>
</dbReference>
<protein>
    <recommendedName>
        <fullName evidence="7">Endolytic murein transglycosylase</fullName>
        <ecNumber evidence="7">4.2.2.29</ecNumber>
    </recommendedName>
    <alternativeName>
        <fullName evidence="7">Peptidoglycan lytic transglycosylase</fullName>
    </alternativeName>
    <alternativeName>
        <fullName evidence="7">Peptidoglycan polymerization terminase</fullName>
    </alternativeName>
</protein>
<evidence type="ECO:0000313" key="10">
    <source>
        <dbReference type="Proteomes" id="UP000626148"/>
    </source>
</evidence>
<evidence type="ECO:0000256" key="1">
    <source>
        <dbReference type="ARBA" id="ARBA00022475"/>
    </source>
</evidence>
<feature type="compositionally biased region" description="Basic and acidic residues" evidence="8">
    <location>
        <begin position="330"/>
        <end position="339"/>
    </location>
</feature>
<dbReference type="GO" id="GO:0008932">
    <property type="term" value="F:lytic endotransglycosylase activity"/>
    <property type="evidence" value="ECO:0007669"/>
    <property type="project" value="UniProtKB-UniRule"/>
</dbReference>
<organism evidence="9 10">
    <name type="scientific">Saccharospirillum salsuginis</name>
    <dbReference type="NCBI Taxonomy" id="418750"/>
    <lineage>
        <taxon>Bacteria</taxon>
        <taxon>Pseudomonadati</taxon>
        <taxon>Pseudomonadota</taxon>
        <taxon>Gammaproteobacteria</taxon>
        <taxon>Oceanospirillales</taxon>
        <taxon>Saccharospirillaceae</taxon>
        <taxon>Saccharospirillum</taxon>
    </lineage>
</organism>